<protein>
    <recommendedName>
        <fullName evidence="3">Tetratricopeptide repeat protein</fullName>
    </recommendedName>
</protein>
<dbReference type="EMBL" id="BAAAQX010000059">
    <property type="protein sequence ID" value="GAA2216036.1"/>
    <property type="molecule type" value="Genomic_DNA"/>
</dbReference>
<dbReference type="RefSeq" id="WP_344495255.1">
    <property type="nucleotide sequence ID" value="NZ_BAAAQX010000059.1"/>
</dbReference>
<organism evidence="1 2">
    <name type="scientific">Nonomuraea monospora</name>
    <dbReference type="NCBI Taxonomy" id="568818"/>
    <lineage>
        <taxon>Bacteria</taxon>
        <taxon>Bacillati</taxon>
        <taxon>Actinomycetota</taxon>
        <taxon>Actinomycetes</taxon>
        <taxon>Streptosporangiales</taxon>
        <taxon>Streptosporangiaceae</taxon>
        <taxon>Nonomuraea</taxon>
    </lineage>
</organism>
<dbReference type="Proteomes" id="UP001499843">
    <property type="component" value="Unassembled WGS sequence"/>
</dbReference>
<dbReference type="Gene3D" id="1.25.40.10">
    <property type="entry name" value="Tetratricopeptide repeat domain"/>
    <property type="match status" value="1"/>
</dbReference>
<dbReference type="InterPro" id="IPR011990">
    <property type="entry name" value="TPR-like_helical_dom_sf"/>
</dbReference>
<reference evidence="1 2" key="1">
    <citation type="journal article" date="2019" name="Int. J. Syst. Evol. Microbiol.">
        <title>The Global Catalogue of Microorganisms (GCM) 10K type strain sequencing project: providing services to taxonomists for standard genome sequencing and annotation.</title>
        <authorList>
            <consortium name="The Broad Institute Genomics Platform"/>
            <consortium name="The Broad Institute Genome Sequencing Center for Infectious Disease"/>
            <person name="Wu L."/>
            <person name="Ma J."/>
        </authorList>
    </citation>
    <scope>NUCLEOTIDE SEQUENCE [LARGE SCALE GENOMIC DNA]</scope>
    <source>
        <strain evidence="1 2">JCM 16114</strain>
    </source>
</reference>
<proteinExistence type="predicted"/>
<gene>
    <name evidence="1" type="ORF">GCM10009850_115050</name>
</gene>
<accession>A0ABN3D302</accession>
<evidence type="ECO:0000313" key="1">
    <source>
        <dbReference type="EMBL" id="GAA2216036.1"/>
    </source>
</evidence>
<comment type="caution">
    <text evidence="1">The sequence shown here is derived from an EMBL/GenBank/DDBJ whole genome shotgun (WGS) entry which is preliminary data.</text>
</comment>
<evidence type="ECO:0008006" key="3">
    <source>
        <dbReference type="Google" id="ProtNLM"/>
    </source>
</evidence>
<sequence length="84" mass="9470">MARVALRQDDLPGAERLAREALAVAPHSGDRRLEERPRHVLAAVARMSGDYRQAREQYLASIELNVALGQTEFVHSEYHNLAFT</sequence>
<keyword evidence="2" id="KW-1185">Reference proteome</keyword>
<evidence type="ECO:0000313" key="2">
    <source>
        <dbReference type="Proteomes" id="UP001499843"/>
    </source>
</evidence>
<name>A0ABN3D302_9ACTN</name>
<dbReference type="SUPFAM" id="SSF48452">
    <property type="entry name" value="TPR-like"/>
    <property type="match status" value="1"/>
</dbReference>